<name>A0ABW5IKX0_9BACT</name>
<evidence type="ECO:0000313" key="2">
    <source>
        <dbReference type="EMBL" id="MFD2513968.1"/>
    </source>
</evidence>
<reference evidence="3" key="1">
    <citation type="journal article" date="2019" name="Int. J. Syst. Evol. Microbiol.">
        <title>The Global Catalogue of Microorganisms (GCM) 10K type strain sequencing project: providing services to taxonomists for standard genome sequencing and annotation.</title>
        <authorList>
            <consortium name="The Broad Institute Genomics Platform"/>
            <consortium name="The Broad Institute Genome Sequencing Center for Infectious Disease"/>
            <person name="Wu L."/>
            <person name="Ma J."/>
        </authorList>
    </citation>
    <scope>NUCLEOTIDE SEQUENCE [LARGE SCALE GENOMIC DNA]</scope>
    <source>
        <strain evidence="3">KCTC 42498</strain>
    </source>
</reference>
<evidence type="ECO:0000256" key="1">
    <source>
        <dbReference type="SAM" id="Phobius"/>
    </source>
</evidence>
<accession>A0ABW5IKX0</accession>
<protein>
    <submittedName>
        <fullName evidence="2">Uncharacterized protein</fullName>
    </submittedName>
</protein>
<proteinExistence type="predicted"/>
<comment type="caution">
    <text evidence="2">The sequence shown here is derived from an EMBL/GenBank/DDBJ whole genome shotgun (WGS) entry which is preliminary data.</text>
</comment>
<feature type="transmembrane region" description="Helical" evidence="1">
    <location>
        <begin position="31"/>
        <end position="54"/>
    </location>
</feature>
<keyword evidence="1" id="KW-0812">Transmembrane</keyword>
<gene>
    <name evidence="2" type="ORF">ACFSRY_08835</name>
</gene>
<keyword evidence="1" id="KW-1133">Transmembrane helix</keyword>
<sequence>MIKFYKHLLPSLAVFLVAAFMYQLRIHHIKLTPMLALMVLYMIGMLAGGFFNMIKDEHSVGE</sequence>
<dbReference type="RefSeq" id="WP_377505579.1">
    <property type="nucleotide sequence ID" value="NZ_JBHULU010000012.1"/>
</dbReference>
<dbReference type="EMBL" id="JBHULU010000012">
    <property type="protein sequence ID" value="MFD2513968.1"/>
    <property type="molecule type" value="Genomic_DNA"/>
</dbReference>
<dbReference type="Proteomes" id="UP001597544">
    <property type="component" value="Unassembled WGS sequence"/>
</dbReference>
<evidence type="ECO:0000313" key="3">
    <source>
        <dbReference type="Proteomes" id="UP001597544"/>
    </source>
</evidence>
<feature type="transmembrane region" description="Helical" evidence="1">
    <location>
        <begin position="7"/>
        <end position="25"/>
    </location>
</feature>
<organism evidence="2 3">
    <name type="scientific">Pontibacter locisalis</name>
    <dbReference type="NCBI Taxonomy" id="1719035"/>
    <lineage>
        <taxon>Bacteria</taxon>
        <taxon>Pseudomonadati</taxon>
        <taxon>Bacteroidota</taxon>
        <taxon>Cytophagia</taxon>
        <taxon>Cytophagales</taxon>
        <taxon>Hymenobacteraceae</taxon>
        <taxon>Pontibacter</taxon>
    </lineage>
</organism>
<keyword evidence="1" id="KW-0472">Membrane</keyword>
<keyword evidence="3" id="KW-1185">Reference proteome</keyword>